<name>A0A916W3P5_9BACI</name>
<evidence type="ECO:0008006" key="3">
    <source>
        <dbReference type="Google" id="ProtNLM"/>
    </source>
</evidence>
<evidence type="ECO:0000313" key="2">
    <source>
        <dbReference type="Proteomes" id="UP000613512"/>
    </source>
</evidence>
<dbReference type="Proteomes" id="UP000613512">
    <property type="component" value="Unassembled WGS sequence"/>
</dbReference>
<dbReference type="AlphaFoldDB" id="A0A916W3P5"/>
<gene>
    <name evidence="1" type="ORF">GCM10008025_04600</name>
</gene>
<proteinExistence type="predicted"/>
<organism evidence="1 2">
    <name type="scientific">Ornithinibacillus halotolerans</name>
    <dbReference type="NCBI Taxonomy" id="1274357"/>
    <lineage>
        <taxon>Bacteria</taxon>
        <taxon>Bacillati</taxon>
        <taxon>Bacillota</taxon>
        <taxon>Bacilli</taxon>
        <taxon>Bacillales</taxon>
        <taxon>Bacillaceae</taxon>
        <taxon>Ornithinibacillus</taxon>
    </lineage>
</organism>
<dbReference type="InterPro" id="IPR035218">
    <property type="entry name" value="DUF5327"/>
</dbReference>
<sequence length="99" mass="11142">MAVANETILLKMMDELKSARLHHNNQSELIKHVDKIRLLCDLILMEDKPQTSSGQSSEISAEELKAMFGKENVSKSAQQSFKKSIELDEEGNGDSIFDF</sequence>
<dbReference type="Pfam" id="PF17261">
    <property type="entry name" value="DUF5327"/>
    <property type="match status" value="1"/>
</dbReference>
<reference evidence="1" key="1">
    <citation type="journal article" date="2014" name="Int. J. Syst. Evol. Microbiol.">
        <title>Complete genome sequence of Corynebacterium casei LMG S-19264T (=DSM 44701T), isolated from a smear-ripened cheese.</title>
        <authorList>
            <consortium name="US DOE Joint Genome Institute (JGI-PGF)"/>
            <person name="Walter F."/>
            <person name="Albersmeier A."/>
            <person name="Kalinowski J."/>
            <person name="Ruckert C."/>
        </authorList>
    </citation>
    <scope>NUCLEOTIDE SEQUENCE</scope>
    <source>
        <strain evidence="1">CGMCC 1.12408</strain>
    </source>
</reference>
<comment type="caution">
    <text evidence="1">The sequence shown here is derived from an EMBL/GenBank/DDBJ whole genome shotgun (WGS) entry which is preliminary data.</text>
</comment>
<dbReference type="EMBL" id="BMEY01000002">
    <property type="protein sequence ID" value="GGA63839.1"/>
    <property type="molecule type" value="Genomic_DNA"/>
</dbReference>
<protein>
    <recommendedName>
        <fullName evidence="3">YwdI family protein</fullName>
    </recommendedName>
</protein>
<evidence type="ECO:0000313" key="1">
    <source>
        <dbReference type="EMBL" id="GGA63839.1"/>
    </source>
</evidence>
<dbReference type="RefSeq" id="WP_188383075.1">
    <property type="nucleotide sequence ID" value="NZ_BMEY01000002.1"/>
</dbReference>
<keyword evidence="2" id="KW-1185">Reference proteome</keyword>
<reference evidence="1" key="2">
    <citation type="submission" date="2020-09" db="EMBL/GenBank/DDBJ databases">
        <authorList>
            <person name="Sun Q."/>
            <person name="Zhou Y."/>
        </authorList>
    </citation>
    <scope>NUCLEOTIDE SEQUENCE</scope>
    <source>
        <strain evidence="1">CGMCC 1.12408</strain>
    </source>
</reference>
<accession>A0A916W3P5</accession>